<dbReference type="PANTHER" id="PTHR11104">
    <property type="entry name" value="AMINOGLYCOSIDE N3-ACETYLTRANSFERASE"/>
    <property type="match status" value="1"/>
</dbReference>
<keyword evidence="6" id="KW-1185">Reference proteome</keyword>
<comment type="catalytic activity">
    <reaction evidence="4">
        <text>a 2-deoxystreptamine antibiotic + acetyl-CoA = an N(3)-acetyl-2-deoxystreptamine antibiotic + CoA + H(+)</text>
        <dbReference type="Rhea" id="RHEA:12665"/>
        <dbReference type="ChEBI" id="CHEBI:15378"/>
        <dbReference type="ChEBI" id="CHEBI:57287"/>
        <dbReference type="ChEBI" id="CHEBI:57288"/>
        <dbReference type="ChEBI" id="CHEBI:57921"/>
        <dbReference type="ChEBI" id="CHEBI:77452"/>
        <dbReference type="EC" id="2.3.1.81"/>
    </reaction>
</comment>
<comment type="caution">
    <text evidence="5">The sequence shown here is derived from an EMBL/GenBank/DDBJ whole genome shotgun (WGS) entry which is preliminary data.</text>
</comment>
<evidence type="ECO:0000256" key="3">
    <source>
        <dbReference type="ARBA" id="ARBA00023315"/>
    </source>
</evidence>
<organism evidence="5 6">
    <name type="scientific">Luedemannella flava</name>
    <dbReference type="NCBI Taxonomy" id="349316"/>
    <lineage>
        <taxon>Bacteria</taxon>
        <taxon>Bacillati</taxon>
        <taxon>Actinomycetota</taxon>
        <taxon>Actinomycetes</taxon>
        <taxon>Micromonosporales</taxon>
        <taxon>Micromonosporaceae</taxon>
        <taxon>Luedemannella</taxon>
    </lineage>
</organism>
<comment type="similarity">
    <text evidence="1 4">Belongs to the antibiotic N-acetyltransferase family.</text>
</comment>
<reference evidence="5 6" key="1">
    <citation type="journal article" date="2019" name="Int. J. Syst. Evol. Microbiol.">
        <title>The Global Catalogue of Microorganisms (GCM) 10K type strain sequencing project: providing services to taxonomists for standard genome sequencing and annotation.</title>
        <authorList>
            <consortium name="The Broad Institute Genomics Platform"/>
            <consortium name="The Broad Institute Genome Sequencing Center for Infectious Disease"/>
            <person name="Wu L."/>
            <person name="Ma J."/>
        </authorList>
    </citation>
    <scope>NUCLEOTIDE SEQUENCE [LARGE SCALE GENOMIC DNA]</scope>
    <source>
        <strain evidence="5 6">JCM 13250</strain>
    </source>
</reference>
<keyword evidence="2 4" id="KW-0808">Transferase</keyword>
<evidence type="ECO:0000256" key="2">
    <source>
        <dbReference type="ARBA" id="ARBA00022679"/>
    </source>
</evidence>
<dbReference type="Proteomes" id="UP001500218">
    <property type="component" value="Unassembled WGS sequence"/>
</dbReference>
<dbReference type="InterPro" id="IPR003679">
    <property type="entry name" value="Amioglycoside_AcTrfase"/>
</dbReference>
<dbReference type="EMBL" id="BAAALT010000150">
    <property type="protein sequence ID" value="GAA1817733.1"/>
    <property type="molecule type" value="Genomic_DNA"/>
</dbReference>
<dbReference type="RefSeq" id="WP_344135237.1">
    <property type="nucleotide sequence ID" value="NZ_BAAALT010000150.1"/>
</dbReference>
<keyword evidence="4" id="KW-0046">Antibiotic resistance</keyword>
<evidence type="ECO:0000313" key="5">
    <source>
        <dbReference type="EMBL" id="GAA1817733.1"/>
    </source>
</evidence>
<dbReference type="Pfam" id="PF02522">
    <property type="entry name" value="Antibiotic_NAT"/>
    <property type="match status" value="1"/>
</dbReference>
<evidence type="ECO:0000256" key="4">
    <source>
        <dbReference type="RuleBase" id="RU365031"/>
    </source>
</evidence>
<protein>
    <recommendedName>
        <fullName evidence="4">Aminoglycoside N(3)-acetyltransferase</fullName>
        <ecNumber evidence="4">2.3.1.-</ecNumber>
    </recommendedName>
</protein>
<dbReference type="SUPFAM" id="SSF110710">
    <property type="entry name" value="TTHA0583/YokD-like"/>
    <property type="match status" value="1"/>
</dbReference>
<sequence>MVRTRESLGADLRRLGVRPGDTVLAHTSLSSLGWVCGGAVAVVQALLDVLGENGTLVVPAQTANNRDPSLWSDPAVDEADWPAIRANLPAFDPAITPSHRMGVIAEQVRTWPGARRSDHPQTSFAAVGARAEELMADHRLTSPLGEHSPLARLEEADARILLLGVGMAVCTSFHLAEYRLPDPPRRMNYCAVQKKGTGREWIEYPGIKLTDVDFGDLGKAFEAETDEVEVGSVGGAESRIFRARPAIEYAYAWLKVHRGQ</sequence>
<dbReference type="InterPro" id="IPR028345">
    <property type="entry name" value="Antibiotic_NAT-like"/>
</dbReference>
<proteinExistence type="inferred from homology"/>
<name>A0ABN2MAI2_9ACTN</name>
<keyword evidence="3 4" id="KW-0012">Acyltransferase</keyword>
<evidence type="ECO:0000256" key="1">
    <source>
        <dbReference type="ARBA" id="ARBA00006383"/>
    </source>
</evidence>
<gene>
    <name evidence="5" type="ORF">GCM10009682_43170</name>
</gene>
<evidence type="ECO:0000313" key="6">
    <source>
        <dbReference type="Proteomes" id="UP001500218"/>
    </source>
</evidence>
<dbReference type="EC" id="2.3.1.-" evidence="4"/>
<dbReference type="PANTHER" id="PTHR11104:SF0">
    <property type="entry name" value="SPBETA PROPHAGE-DERIVED AMINOGLYCOSIDE N(3')-ACETYLTRANSFERASE-LIKE PROTEIN YOKD"/>
    <property type="match status" value="1"/>
</dbReference>
<accession>A0ABN2MAI2</accession>